<dbReference type="PANTHER" id="PTHR13044">
    <property type="entry name" value="ACTIVATING TRANSCRIPTION FACTOR ATF 4/5"/>
    <property type="match status" value="1"/>
</dbReference>
<feature type="region of interest" description="Disordered" evidence="6">
    <location>
        <begin position="95"/>
        <end position="161"/>
    </location>
</feature>
<keyword evidence="3" id="KW-0238">DNA-binding</keyword>
<sequence>MEKIRKQNKMSDYLANLNNPQPTLDIGTDLDDSNLFTDTNFINFDFGDSSQSANLDQSETSNTGFPSWDQSTSLDFLNADFKFNSTNLLANTNSASSPNFGDLSSLPPSTPTTTSAKRKSSVIEDPNLSLEERTRFAAEEDKRRRNTAASARFRVKKKQREQALEKQAKEMTDKATKLEKRVNELEMENRWLKGLITDKEGGEGGDELTDMFNKVKDKLGDGGLEKLSEIMGVIDP</sequence>
<evidence type="ECO:0000259" key="7">
    <source>
        <dbReference type="PROSITE" id="PS50217"/>
    </source>
</evidence>
<dbReference type="GO" id="GO:0000977">
    <property type="term" value="F:RNA polymerase II transcription regulatory region sequence-specific DNA binding"/>
    <property type="evidence" value="ECO:0007669"/>
    <property type="project" value="TreeGrafter"/>
</dbReference>
<dbReference type="OrthoDB" id="1939598at2759"/>
<dbReference type="Proteomes" id="UP000799302">
    <property type="component" value="Unassembled WGS sequence"/>
</dbReference>
<dbReference type="SMART" id="SM00338">
    <property type="entry name" value="BRLZ"/>
    <property type="match status" value="1"/>
</dbReference>
<comment type="subcellular location">
    <subcellularLocation>
        <location evidence="1">Nucleus</location>
    </subcellularLocation>
</comment>
<dbReference type="Gene3D" id="1.20.5.170">
    <property type="match status" value="1"/>
</dbReference>
<keyword evidence="4" id="KW-0804">Transcription</keyword>
<evidence type="ECO:0000256" key="3">
    <source>
        <dbReference type="ARBA" id="ARBA00023125"/>
    </source>
</evidence>
<dbReference type="PANTHER" id="PTHR13044:SF14">
    <property type="entry name" value="CRYPTOCEPHAL, ISOFORM A"/>
    <property type="match status" value="1"/>
</dbReference>
<evidence type="ECO:0000313" key="8">
    <source>
        <dbReference type="EMBL" id="KAF2671298.1"/>
    </source>
</evidence>
<dbReference type="PROSITE" id="PS00036">
    <property type="entry name" value="BZIP_BASIC"/>
    <property type="match status" value="1"/>
</dbReference>
<name>A0A6A6UJQ4_9PEZI</name>
<dbReference type="SUPFAM" id="SSF57959">
    <property type="entry name" value="Leucine zipper domain"/>
    <property type="match status" value="1"/>
</dbReference>
<evidence type="ECO:0000256" key="1">
    <source>
        <dbReference type="ARBA" id="ARBA00004123"/>
    </source>
</evidence>
<accession>A0A6A6UJQ4</accession>
<dbReference type="EMBL" id="MU004233">
    <property type="protein sequence ID" value="KAF2671298.1"/>
    <property type="molecule type" value="Genomic_DNA"/>
</dbReference>
<feature type="domain" description="BZIP" evidence="7">
    <location>
        <begin position="140"/>
        <end position="199"/>
    </location>
</feature>
<dbReference type="GO" id="GO:0005634">
    <property type="term" value="C:nucleus"/>
    <property type="evidence" value="ECO:0007669"/>
    <property type="project" value="UniProtKB-SubCell"/>
</dbReference>
<feature type="compositionally biased region" description="Low complexity" evidence="6">
    <location>
        <begin position="103"/>
        <end position="115"/>
    </location>
</feature>
<gene>
    <name evidence="8" type="ORF">BT63DRAFT_212880</name>
</gene>
<dbReference type="InterPro" id="IPR046347">
    <property type="entry name" value="bZIP_sf"/>
</dbReference>
<keyword evidence="5" id="KW-0539">Nucleus</keyword>
<reference evidence="8" key="1">
    <citation type="journal article" date="2020" name="Stud. Mycol.">
        <title>101 Dothideomycetes genomes: a test case for predicting lifestyles and emergence of pathogens.</title>
        <authorList>
            <person name="Haridas S."/>
            <person name="Albert R."/>
            <person name="Binder M."/>
            <person name="Bloem J."/>
            <person name="Labutti K."/>
            <person name="Salamov A."/>
            <person name="Andreopoulos B."/>
            <person name="Baker S."/>
            <person name="Barry K."/>
            <person name="Bills G."/>
            <person name="Bluhm B."/>
            <person name="Cannon C."/>
            <person name="Castanera R."/>
            <person name="Culley D."/>
            <person name="Daum C."/>
            <person name="Ezra D."/>
            <person name="Gonzalez J."/>
            <person name="Henrissat B."/>
            <person name="Kuo A."/>
            <person name="Liang C."/>
            <person name="Lipzen A."/>
            <person name="Lutzoni F."/>
            <person name="Magnuson J."/>
            <person name="Mondo S."/>
            <person name="Nolan M."/>
            <person name="Ohm R."/>
            <person name="Pangilinan J."/>
            <person name="Park H.-J."/>
            <person name="Ramirez L."/>
            <person name="Alfaro M."/>
            <person name="Sun H."/>
            <person name="Tritt A."/>
            <person name="Yoshinaga Y."/>
            <person name="Zwiers L.-H."/>
            <person name="Turgeon B."/>
            <person name="Goodwin S."/>
            <person name="Spatafora J."/>
            <person name="Crous P."/>
            <person name="Grigoriev I."/>
        </authorList>
    </citation>
    <scope>NUCLEOTIDE SEQUENCE</scope>
    <source>
        <strain evidence="8">CBS 115976</strain>
    </source>
</reference>
<dbReference type="FunFam" id="1.20.5.170:FF:000075">
    <property type="entry name" value="BZIP transcription factor (MetR)"/>
    <property type="match status" value="1"/>
</dbReference>
<dbReference type="AlphaFoldDB" id="A0A6A6UJQ4"/>
<dbReference type="GO" id="GO:0001228">
    <property type="term" value="F:DNA-binding transcription activator activity, RNA polymerase II-specific"/>
    <property type="evidence" value="ECO:0007669"/>
    <property type="project" value="TreeGrafter"/>
</dbReference>
<dbReference type="Pfam" id="PF07716">
    <property type="entry name" value="bZIP_2"/>
    <property type="match status" value="1"/>
</dbReference>
<organism evidence="8 9">
    <name type="scientific">Microthyrium microscopicum</name>
    <dbReference type="NCBI Taxonomy" id="703497"/>
    <lineage>
        <taxon>Eukaryota</taxon>
        <taxon>Fungi</taxon>
        <taxon>Dikarya</taxon>
        <taxon>Ascomycota</taxon>
        <taxon>Pezizomycotina</taxon>
        <taxon>Dothideomycetes</taxon>
        <taxon>Dothideomycetes incertae sedis</taxon>
        <taxon>Microthyriales</taxon>
        <taxon>Microthyriaceae</taxon>
        <taxon>Microthyrium</taxon>
    </lineage>
</organism>
<dbReference type="InterPro" id="IPR004827">
    <property type="entry name" value="bZIP"/>
</dbReference>
<dbReference type="CDD" id="cd14705">
    <property type="entry name" value="bZIP_Zip1"/>
    <property type="match status" value="1"/>
</dbReference>
<evidence type="ECO:0000256" key="6">
    <source>
        <dbReference type="SAM" id="MobiDB-lite"/>
    </source>
</evidence>
<evidence type="ECO:0000256" key="2">
    <source>
        <dbReference type="ARBA" id="ARBA00023015"/>
    </source>
</evidence>
<evidence type="ECO:0000256" key="5">
    <source>
        <dbReference type="ARBA" id="ARBA00023242"/>
    </source>
</evidence>
<keyword evidence="9" id="KW-1185">Reference proteome</keyword>
<proteinExistence type="predicted"/>
<protein>
    <recommendedName>
        <fullName evidence="7">BZIP domain-containing protein</fullName>
    </recommendedName>
</protein>
<evidence type="ECO:0000313" key="9">
    <source>
        <dbReference type="Proteomes" id="UP000799302"/>
    </source>
</evidence>
<feature type="compositionally biased region" description="Basic and acidic residues" evidence="6">
    <location>
        <begin position="130"/>
        <end position="143"/>
    </location>
</feature>
<evidence type="ECO:0000256" key="4">
    <source>
        <dbReference type="ARBA" id="ARBA00023163"/>
    </source>
</evidence>
<keyword evidence="2" id="KW-0805">Transcription regulation</keyword>
<dbReference type="PROSITE" id="PS50217">
    <property type="entry name" value="BZIP"/>
    <property type="match status" value="1"/>
</dbReference>